<evidence type="ECO:0000313" key="2">
    <source>
        <dbReference type="Proteomes" id="UP000604046"/>
    </source>
</evidence>
<dbReference type="AlphaFoldDB" id="A0A812UJA5"/>
<dbReference type="Proteomes" id="UP000604046">
    <property type="component" value="Unassembled WGS sequence"/>
</dbReference>
<organism evidence="1 2">
    <name type="scientific">Symbiodinium natans</name>
    <dbReference type="NCBI Taxonomy" id="878477"/>
    <lineage>
        <taxon>Eukaryota</taxon>
        <taxon>Sar</taxon>
        <taxon>Alveolata</taxon>
        <taxon>Dinophyceae</taxon>
        <taxon>Suessiales</taxon>
        <taxon>Symbiodiniaceae</taxon>
        <taxon>Symbiodinium</taxon>
    </lineage>
</organism>
<gene>
    <name evidence="1" type="ORF">SNAT2548_LOCUS33147</name>
</gene>
<reference evidence="1" key="1">
    <citation type="submission" date="2021-02" db="EMBL/GenBank/DDBJ databases">
        <authorList>
            <person name="Dougan E. K."/>
            <person name="Rhodes N."/>
            <person name="Thang M."/>
            <person name="Chan C."/>
        </authorList>
    </citation>
    <scope>NUCLEOTIDE SEQUENCE</scope>
</reference>
<proteinExistence type="predicted"/>
<evidence type="ECO:0000313" key="1">
    <source>
        <dbReference type="EMBL" id="CAE7581049.1"/>
    </source>
</evidence>
<accession>A0A812UJA5</accession>
<protein>
    <submittedName>
        <fullName evidence="1">Uncharacterized protein</fullName>
    </submittedName>
</protein>
<sequence>MGRLARLAKVVERAWVRDAREAVGTEGQVAQLRSYWRGPQHGESARGARRLDLVVYGATSMVLPRAGEGEPQPRLMGPRCAMPNAASNPRIRAVWARAQRLLVLGKEVGGSWKEQAQDFLRTLTRLWGLRAVRRCGRVAGSVGAL</sequence>
<name>A0A812UJA5_9DINO</name>
<keyword evidence="2" id="KW-1185">Reference proteome</keyword>
<comment type="caution">
    <text evidence="1">The sequence shown here is derived from an EMBL/GenBank/DDBJ whole genome shotgun (WGS) entry which is preliminary data.</text>
</comment>
<dbReference type="EMBL" id="CAJNDS010002743">
    <property type="protein sequence ID" value="CAE7581049.1"/>
    <property type="molecule type" value="Genomic_DNA"/>
</dbReference>
<dbReference type="OrthoDB" id="10593790at2759"/>